<dbReference type="Proteomes" id="UP000676386">
    <property type="component" value="Unassembled WGS sequence"/>
</dbReference>
<evidence type="ECO:0000256" key="1">
    <source>
        <dbReference type="SAM" id="SignalP"/>
    </source>
</evidence>
<reference evidence="2 3" key="1">
    <citation type="submission" date="2021-04" db="EMBL/GenBank/DDBJ databases">
        <title>Chitinophaga sp. nov., isolated from the rhizosphere soil.</title>
        <authorList>
            <person name="He S."/>
        </authorList>
    </citation>
    <scope>NUCLEOTIDE SEQUENCE [LARGE SCALE GENOMIC DNA]</scope>
    <source>
        <strain evidence="2 3">2R12</strain>
    </source>
</reference>
<comment type="caution">
    <text evidence="2">The sequence shown here is derived from an EMBL/GenBank/DDBJ whole genome shotgun (WGS) entry which is preliminary data.</text>
</comment>
<evidence type="ECO:0000313" key="3">
    <source>
        <dbReference type="Proteomes" id="UP000676386"/>
    </source>
</evidence>
<evidence type="ECO:0000313" key="2">
    <source>
        <dbReference type="EMBL" id="MBS0027016.1"/>
    </source>
</evidence>
<feature type="signal peptide" evidence="1">
    <location>
        <begin position="1"/>
        <end position="22"/>
    </location>
</feature>
<sequence length="196" mass="20867">MKIQFQTAGILMLSLVSLFSCSKNDDKVTPAPSVSPESKVVANLDADAGNKGSFTLYSLADNKVVPNSDSATTKWDIGFKATTIIINGGSSGPGKGEAQVVSGLYSTLLVAPESGYTTDAAAKKAITGWYSYNMTTHVISPVTGAVIVLKTANGNYAKLEVTSYYKDAPATPDANSLSRYYRFQYVYQADGSRNFK</sequence>
<name>A0ABS5IVS2_9BACT</name>
<dbReference type="InterPro" id="IPR025921">
    <property type="entry name" value="HmuY"/>
</dbReference>
<accession>A0ABS5IVS2</accession>
<dbReference type="EMBL" id="JAGTXB010000002">
    <property type="protein sequence ID" value="MBS0027016.1"/>
    <property type="molecule type" value="Genomic_DNA"/>
</dbReference>
<keyword evidence="1" id="KW-0732">Signal</keyword>
<protein>
    <submittedName>
        <fullName evidence="2">HmuY family protein</fullName>
    </submittedName>
</protein>
<keyword evidence="3" id="KW-1185">Reference proteome</keyword>
<proteinExistence type="predicted"/>
<dbReference type="PROSITE" id="PS51257">
    <property type="entry name" value="PROKAR_LIPOPROTEIN"/>
    <property type="match status" value="1"/>
</dbReference>
<dbReference type="CDD" id="cd12105">
    <property type="entry name" value="HmuY"/>
    <property type="match status" value="1"/>
</dbReference>
<gene>
    <name evidence="2" type="ORF">KE626_06825</name>
</gene>
<dbReference type="RefSeq" id="WP_211972106.1">
    <property type="nucleotide sequence ID" value="NZ_CBFHAM010000038.1"/>
</dbReference>
<organism evidence="2 3">
    <name type="scientific">Chitinophaga hostae</name>
    <dbReference type="NCBI Taxonomy" id="2831022"/>
    <lineage>
        <taxon>Bacteria</taxon>
        <taxon>Pseudomonadati</taxon>
        <taxon>Bacteroidota</taxon>
        <taxon>Chitinophagia</taxon>
        <taxon>Chitinophagales</taxon>
        <taxon>Chitinophagaceae</taxon>
        <taxon>Chitinophaga</taxon>
    </lineage>
</organism>
<feature type="chain" id="PRO_5046582903" evidence="1">
    <location>
        <begin position="23"/>
        <end position="196"/>
    </location>
</feature>